<comment type="caution">
    <text evidence="2">The sequence shown here is derived from an EMBL/GenBank/DDBJ whole genome shotgun (WGS) entry which is preliminary data.</text>
</comment>
<protein>
    <submittedName>
        <fullName evidence="2">Uncharacterized protein</fullName>
    </submittedName>
</protein>
<proteinExistence type="predicted"/>
<feature type="compositionally biased region" description="Polar residues" evidence="1">
    <location>
        <begin position="109"/>
        <end position="122"/>
    </location>
</feature>
<feature type="region of interest" description="Disordered" evidence="1">
    <location>
        <begin position="108"/>
        <end position="133"/>
    </location>
</feature>
<dbReference type="OrthoDB" id="303054at2759"/>
<evidence type="ECO:0000256" key="1">
    <source>
        <dbReference type="SAM" id="MobiDB-lite"/>
    </source>
</evidence>
<sequence>MLNVSEQDKKIQLNNGQNITENGNILKLSQGIIVKQTYSSTSIQQHQILDLKKLMSHKRDQAPKTERIKKTIPTLNLNMIGTINQSASATTRNNSFTPSLAYAQLLTPKPNSNSQWKSQIPNNIPLKEKNSQQ</sequence>
<dbReference type="EMBL" id="RRYP01017966">
    <property type="protein sequence ID" value="TNV73851.1"/>
    <property type="molecule type" value="Genomic_DNA"/>
</dbReference>
<name>A0A8J8SXE0_HALGN</name>
<gene>
    <name evidence="2" type="ORF">FGO68_gene638</name>
</gene>
<dbReference type="Proteomes" id="UP000785679">
    <property type="component" value="Unassembled WGS sequence"/>
</dbReference>
<evidence type="ECO:0000313" key="2">
    <source>
        <dbReference type="EMBL" id="TNV73851.1"/>
    </source>
</evidence>
<evidence type="ECO:0000313" key="3">
    <source>
        <dbReference type="Proteomes" id="UP000785679"/>
    </source>
</evidence>
<organism evidence="2 3">
    <name type="scientific">Halteria grandinella</name>
    <dbReference type="NCBI Taxonomy" id="5974"/>
    <lineage>
        <taxon>Eukaryota</taxon>
        <taxon>Sar</taxon>
        <taxon>Alveolata</taxon>
        <taxon>Ciliophora</taxon>
        <taxon>Intramacronucleata</taxon>
        <taxon>Spirotrichea</taxon>
        <taxon>Stichotrichia</taxon>
        <taxon>Sporadotrichida</taxon>
        <taxon>Halteriidae</taxon>
        <taxon>Halteria</taxon>
    </lineage>
</organism>
<dbReference type="AlphaFoldDB" id="A0A8J8SXE0"/>
<keyword evidence="3" id="KW-1185">Reference proteome</keyword>
<reference evidence="2" key="1">
    <citation type="submission" date="2019-06" db="EMBL/GenBank/DDBJ databases">
        <authorList>
            <person name="Zheng W."/>
        </authorList>
    </citation>
    <scope>NUCLEOTIDE SEQUENCE</scope>
    <source>
        <strain evidence="2">QDHG01</strain>
    </source>
</reference>
<accession>A0A8J8SXE0</accession>